<evidence type="ECO:0000256" key="2">
    <source>
        <dbReference type="ARBA" id="ARBA00022692"/>
    </source>
</evidence>
<evidence type="ECO:0000256" key="4">
    <source>
        <dbReference type="ARBA" id="ARBA00023136"/>
    </source>
</evidence>
<dbReference type="GO" id="GO:0032259">
    <property type="term" value="P:methylation"/>
    <property type="evidence" value="ECO:0007669"/>
    <property type="project" value="UniProtKB-KW"/>
</dbReference>
<feature type="transmembrane region" description="Helical" evidence="5">
    <location>
        <begin position="71"/>
        <end position="93"/>
    </location>
</feature>
<feature type="transmembrane region" description="Helical" evidence="5">
    <location>
        <begin position="42"/>
        <end position="59"/>
    </location>
</feature>
<evidence type="ECO:0000256" key="1">
    <source>
        <dbReference type="ARBA" id="ARBA00004127"/>
    </source>
</evidence>
<dbReference type="Proteomes" id="UP000198571">
    <property type="component" value="Unassembled WGS sequence"/>
</dbReference>
<dbReference type="AlphaFoldDB" id="A0A1H9WW05"/>
<comment type="subcellular location">
    <subcellularLocation>
        <location evidence="1">Endomembrane system</location>
        <topology evidence="1">Multi-pass membrane protein</topology>
    </subcellularLocation>
</comment>
<evidence type="ECO:0000313" key="7">
    <source>
        <dbReference type="Proteomes" id="UP000198571"/>
    </source>
</evidence>
<sequence>MTNHLYFYSVLLLAATAEWFFYKKREGNRKEAAENQQRHHVAVALALAFSLFLCIQLKAHTQTVHITAKTAGFVILFHGALIRSWAYIILSGHSSELLSSLQYRPLFSHGPYRFHRHPLHAGFFLMALGSGLYISNHWLAAPLVFILLGSALHPLMRQEEQFFEKKYGDIYTYWSKRRFRFVPFFY</sequence>
<evidence type="ECO:0000256" key="3">
    <source>
        <dbReference type="ARBA" id="ARBA00022989"/>
    </source>
</evidence>
<evidence type="ECO:0000256" key="5">
    <source>
        <dbReference type="SAM" id="Phobius"/>
    </source>
</evidence>
<dbReference type="OrthoDB" id="5471300at2"/>
<feature type="transmembrane region" description="Helical" evidence="5">
    <location>
        <begin position="6"/>
        <end position="22"/>
    </location>
</feature>
<dbReference type="GO" id="GO:0008168">
    <property type="term" value="F:methyltransferase activity"/>
    <property type="evidence" value="ECO:0007669"/>
    <property type="project" value="UniProtKB-KW"/>
</dbReference>
<dbReference type="EMBL" id="FOGT01000020">
    <property type="protein sequence ID" value="SES37603.1"/>
    <property type="molecule type" value="Genomic_DNA"/>
</dbReference>
<keyword evidence="4 5" id="KW-0472">Membrane</keyword>
<proteinExistence type="predicted"/>
<accession>A0A1H9WW05</accession>
<gene>
    <name evidence="6" type="ORF">SAMN05518684_12024</name>
</gene>
<feature type="transmembrane region" description="Helical" evidence="5">
    <location>
        <begin position="139"/>
        <end position="156"/>
    </location>
</feature>
<dbReference type="InterPro" id="IPR052527">
    <property type="entry name" value="Metal_cation-efflux_comp"/>
</dbReference>
<keyword evidence="3 5" id="KW-1133">Transmembrane helix</keyword>
<keyword evidence="7" id="KW-1185">Reference proteome</keyword>
<keyword evidence="6" id="KW-0489">Methyltransferase</keyword>
<dbReference type="Pfam" id="PF04191">
    <property type="entry name" value="PEMT"/>
    <property type="match status" value="1"/>
</dbReference>
<keyword evidence="2 5" id="KW-0812">Transmembrane</keyword>
<evidence type="ECO:0000313" key="6">
    <source>
        <dbReference type="EMBL" id="SES37603.1"/>
    </source>
</evidence>
<dbReference type="RefSeq" id="WP_093055262.1">
    <property type="nucleotide sequence ID" value="NZ_FOGT01000020.1"/>
</dbReference>
<protein>
    <submittedName>
        <fullName evidence="6">Protein-S-isoprenylcysteine O-methyltransferase Ste14</fullName>
    </submittedName>
</protein>
<dbReference type="PANTHER" id="PTHR43847:SF1">
    <property type="entry name" value="BLL3993 PROTEIN"/>
    <property type="match status" value="1"/>
</dbReference>
<name>A0A1H9WW05_9BACI</name>
<reference evidence="7" key="1">
    <citation type="submission" date="2016-10" db="EMBL/GenBank/DDBJ databases">
        <authorList>
            <person name="Varghese N."/>
            <person name="Submissions S."/>
        </authorList>
    </citation>
    <scope>NUCLEOTIDE SEQUENCE [LARGE SCALE GENOMIC DNA]</scope>
    <source>
        <strain evidence="7">S9</strain>
    </source>
</reference>
<dbReference type="STRING" id="1601833.SAMN05518684_12024"/>
<keyword evidence="6" id="KW-0808">Transferase</keyword>
<dbReference type="PANTHER" id="PTHR43847">
    <property type="entry name" value="BLL3993 PROTEIN"/>
    <property type="match status" value="1"/>
</dbReference>
<organism evidence="6 7">
    <name type="scientific">Salipaludibacillus aurantiacus</name>
    <dbReference type="NCBI Taxonomy" id="1601833"/>
    <lineage>
        <taxon>Bacteria</taxon>
        <taxon>Bacillati</taxon>
        <taxon>Bacillota</taxon>
        <taxon>Bacilli</taxon>
        <taxon>Bacillales</taxon>
        <taxon>Bacillaceae</taxon>
    </lineage>
</organism>
<dbReference type="InterPro" id="IPR007318">
    <property type="entry name" value="Phopholipid_MeTrfase"/>
</dbReference>
<dbReference type="Gene3D" id="1.20.120.1630">
    <property type="match status" value="1"/>
</dbReference>
<dbReference type="GO" id="GO:0012505">
    <property type="term" value="C:endomembrane system"/>
    <property type="evidence" value="ECO:0007669"/>
    <property type="project" value="UniProtKB-SubCell"/>
</dbReference>